<keyword evidence="3" id="KW-1185">Reference proteome</keyword>
<evidence type="ECO:0000313" key="3">
    <source>
        <dbReference type="Proteomes" id="UP001159427"/>
    </source>
</evidence>
<gene>
    <name evidence="2" type="ORF">PEVE_00037827</name>
</gene>
<feature type="non-terminal residue" evidence="2">
    <location>
        <position position="1"/>
    </location>
</feature>
<protein>
    <submittedName>
        <fullName evidence="2">Uncharacterized protein</fullName>
    </submittedName>
</protein>
<dbReference type="Proteomes" id="UP001159427">
    <property type="component" value="Unassembled WGS sequence"/>
</dbReference>
<dbReference type="EMBL" id="CALNXI010000629">
    <property type="protein sequence ID" value="CAH3030362.1"/>
    <property type="molecule type" value="Genomic_DNA"/>
</dbReference>
<feature type="compositionally biased region" description="Low complexity" evidence="1">
    <location>
        <begin position="69"/>
        <end position="90"/>
    </location>
</feature>
<proteinExistence type="predicted"/>
<accession>A0ABN8MKU6</accession>
<evidence type="ECO:0000256" key="1">
    <source>
        <dbReference type="SAM" id="MobiDB-lite"/>
    </source>
</evidence>
<feature type="region of interest" description="Disordered" evidence="1">
    <location>
        <begin position="60"/>
        <end position="96"/>
    </location>
</feature>
<name>A0ABN8MKU6_9CNID</name>
<organism evidence="2 3">
    <name type="scientific">Porites evermanni</name>
    <dbReference type="NCBI Taxonomy" id="104178"/>
    <lineage>
        <taxon>Eukaryota</taxon>
        <taxon>Metazoa</taxon>
        <taxon>Cnidaria</taxon>
        <taxon>Anthozoa</taxon>
        <taxon>Hexacorallia</taxon>
        <taxon>Scleractinia</taxon>
        <taxon>Fungiina</taxon>
        <taxon>Poritidae</taxon>
        <taxon>Porites</taxon>
    </lineage>
</organism>
<comment type="caution">
    <text evidence="2">The sequence shown here is derived from an EMBL/GenBank/DDBJ whole genome shotgun (WGS) entry which is preliminary data.</text>
</comment>
<reference evidence="2 3" key="1">
    <citation type="submission" date="2022-05" db="EMBL/GenBank/DDBJ databases">
        <authorList>
            <consortium name="Genoscope - CEA"/>
            <person name="William W."/>
        </authorList>
    </citation>
    <scope>NUCLEOTIDE SEQUENCE [LARGE SCALE GENOMIC DNA]</scope>
</reference>
<evidence type="ECO:0000313" key="2">
    <source>
        <dbReference type="EMBL" id="CAH3030362.1"/>
    </source>
</evidence>
<sequence>TNQSFWANVRTTAKLKSVAYCVKLRMFELRMMSWHWMKMNILVVSLIVWTTARESAEIGEDVSEEAEASNEVVQVRPSETTVRTTRSGRTPRPRDQSLYLFYD</sequence>